<dbReference type="InterPro" id="IPR055259">
    <property type="entry name" value="YkvP/CgeB_Glyco_trans-like"/>
</dbReference>
<dbReference type="SUPFAM" id="SSF53756">
    <property type="entry name" value="UDP-Glycosyltransferase/glycogen phosphorylase"/>
    <property type="match status" value="1"/>
</dbReference>
<sequence>MSPQRIAWIGGYYFKQHYARDLGYDVINMPITEPVTITWDDIVARCDGEPDMVLYADRSVPPPLIGVESYPCPTLFYAIDSHIHSWYPMYAQGFDRVAVSLRDHMPRFRQRLQGDQVFWLPPYPLREETPPATPPAKIWDVLFVGNVDRETTPIRYGFLKELKARLPNLEVRKGAFSELFPQARIVLNFAERGDLNFRVFEALATGACLLTPEVKHGQSLLFEDGRHLVTYPQDDMDALVDIACALLADDARREAIAQAGHAEINARHRSRHRISTILDALDSVTEDEVAARLKHAAAIHAQYLKVIYLHLAEAHPGTRLGERYLKAALNKG</sequence>
<evidence type="ECO:0000259" key="1">
    <source>
        <dbReference type="Pfam" id="PF13524"/>
    </source>
</evidence>
<dbReference type="Proteomes" id="UP001053296">
    <property type="component" value="Chromosome"/>
</dbReference>
<accession>A0ABM7P642</accession>
<reference evidence="2" key="1">
    <citation type="journal article" date="2022" name="Arch. Microbiol.">
        <title>Pseudodesulfovibrio sediminis sp. nov., a mesophilic and neutrophilic sulfate-reducing bacterium isolated from sediment of a brackish lake.</title>
        <authorList>
            <person name="Takahashi A."/>
            <person name="Kojima H."/>
            <person name="Watanabe M."/>
            <person name="Fukui M."/>
        </authorList>
    </citation>
    <scope>NUCLEOTIDE SEQUENCE</scope>
    <source>
        <strain evidence="2">SF6</strain>
    </source>
</reference>
<evidence type="ECO:0000313" key="3">
    <source>
        <dbReference type="Proteomes" id="UP001053296"/>
    </source>
</evidence>
<gene>
    <name evidence="2" type="ORF">PSDVSF_16320</name>
</gene>
<feature type="domain" description="Spore protein YkvP/CgeB glycosyl transferase-like" evidence="1">
    <location>
        <begin position="171"/>
        <end position="279"/>
    </location>
</feature>
<proteinExistence type="predicted"/>
<evidence type="ECO:0000313" key="2">
    <source>
        <dbReference type="EMBL" id="BCS88390.1"/>
    </source>
</evidence>
<keyword evidence="3" id="KW-1185">Reference proteome</keyword>
<dbReference type="Pfam" id="PF13524">
    <property type="entry name" value="Glyco_trans_1_2"/>
    <property type="match status" value="1"/>
</dbReference>
<organism evidence="2 3">
    <name type="scientific">Pseudodesulfovibrio sediminis</name>
    <dbReference type="NCBI Taxonomy" id="2810563"/>
    <lineage>
        <taxon>Bacteria</taxon>
        <taxon>Pseudomonadati</taxon>
        <taxon>Thermodesulfobacteriota</taxon>
        <taxon>Desulfovibrionia</taxon>
        <taxon>Desulfovibrionales</taxon>
        <taxon>Desulfovibrionaceae</taxon>
    </lineage>
</organism>
<dbReference type="EMBL" id="AP024485">
    <property type="protein sequence ID" value="BCS88390.1"/>
    <property type="molecule type" value="Genomic_DNA"/>
</dbReference>
<dbReference type="RefSeq" id="WP_229596168.1">
    <property type="nucleotide sequence ID" value="NZ_AP024485.1"/>
</dbReference>
<name>A0ABM7P642_9BACT</name>
<protein>
    <recommendedName>
        <fullName evidence="1">Spore protein YkvP/CgeB glycosyl transferase-like domain-containing protein</fullName>
    </recommendedName>
</protein>
<dbReference type="Gene3D" id="3.40.50.2000">
    <property type="entry name" value="Glycogen Phosphorylase B"/>
    <property type="match status" value="1"/>
</dbReference>